<keyword evidence="3 5" id="KW-0863">Zinc-finger</keyword>
<dbReference type="CDD" id="cd06257">
    <property type="entry name" value="DnaJ"/>
    <property type="match status" value="1"/>
</dbReference>
<dbReference type="Pfam" id="PF00684">
    <property type="entry name" value="DnaJ_CXXCXGXG"/>
    <property type="match status" value="1"/>
</dbReference>
<dbReference type="InParanoid" id="B4JI71"/>
<dbReference type="GO" id="GO:0006457">
    <property type="term" value="P:protein folding"/>
    <property type="evidence" value="ECO:0007669"/>
    <property type="project" value="InterPro"/>
</dbReference>
<evidence type="ECO:0000259" key="8">
    <source>
        <dbReference type="PROSITE" id="PS51188"/>
    </source>
</evidence>
<dbReference type="Gene3D" id="2.60.260.20">
    <property type="entry name" value="Urease metallochaperone UreE, N-terminal domain"/>
    <property type="match status" value="2"/>
</dbReference>
<dbReference type="STRING" id="7222.B4JI71"/>
<dbReference type="GO" id="GO:0009408">
    <property type="term" value="P:response to heat"/>
    <property type="evidence" value="ECO:0007669"/>
    <property type="project" value="InterPro"/>
</dbReference>
<evidence type="ECO:0000256" key="4">
    <source>
        <dbReference type="ARBA" id="ARBA00022833"/>
    </source>
</evidence>
<dbReference type="Pfam" id="PF01556">
    <property type="entry name" value="DnaJ_C"/>
    <property type="match status" value="1"/>
</dbReference>
<dbReference type="InterPro" id="IPR012724">
    <property type="entry name" value="DnaJ"/>
</dbReference>
<sequence length="405" mass="45380">MVKETGYYDLLCVKPNATPEELKKAYRKLALKYHPDKNPNEGEKFKAISQAYEVLSDANKRQVYDDGGEAAIKKGGADSGDFRNPMDFFEKFFGAGFGGGGSGSGRRRERRGKDVVHQMSVQLDELYNGATRKLQLQKNVICDKCEGRGGKKGSIEKCVQCRGNGVETRIQQIAPGIVQHIEQVCRKCSGTGETIQDKDRCKNCNGRKTVRERKVLEVHIEKGMRDGQKIVFTGEGDHEPESQPGDIIILLDEKEHSTFVHAGMDLMMKMPLQLVEALCGFQRIVKTMDDRDLLVSTQPGEVIRHEMTKSIADEGMPIFKNPMEKGTLIIQFEVIFPDVINPSVIPTLKQCLPPVPEIDIPIDAESTVLEDYDPKQRRQQHQRMAYDEDEGGFSDGPRVQQCTSS</sequence>
<dbReference type="InterPro" id="IPR018253">
    <property type="entry name" value="DnaJ_domain_CS"/>
</dbReference>
<keyword evidence="2" id="KW-0677">Repeat</keyword>
<dbReference type="SMR" id="B4JI71"/>
<feature type="domain" description="CR-type" evidence="8">
    <location>
        <begin position="129"/>
        <end position="213"/>
    </location>
</feature>
<accession>B4JI71</accession>
<dbReference type="FunFam" id="2.60.260.20:FF:000003">
    <property type="entry name" value="DnaJ subfamily A member 2"/>
    <property type="match status" value="1"/>
</dbReference>
<dbReference type="GO" id="GO:0005524">
    <property type="term" value="F:ATP binding"/>
    <property type="evidence" value="ECO:0007669"/>
    <property type="project" value="InterPro"/>
</dbReference>
<dbReference type="FunCoup" id="B4JI71">
    <property type="interactions" value="1667"/>
</dbReference>
<feature type="region of interest" description="Disordered" evidence="6">
    <location>
        <begin position="374"/>
        <end position="405"/>
    </location>
</feature>
<dbReference type="HAMAP" id="MF_01152">
    <property type="entry name" value="DnaJ"/>
    <property type="match status" value="1"/>
</dbReference>
<dbReference type="InterPro" id="IPR036869">
    <property type="entry name" value="J_dom_sf"/>
</dbReference>
<dbReference type="SUPFAM" id="SSF57938">
    <property type="entry name" value="DnaJ/Hsp40 cysteine-rich domain"/>
    <property type="match status" value="1"/>
</dbReference>
<dbReference type="GO" id="GO:0030544">
    <property type="term" value="F:Hsp70 protein binding"/>
    <property type="evidence" value="ECO:0007669"/>
    <property type="project" value="InterPro"/>
</dbReference>
<dbReference type="PROSITE" id="PS51188">
    <property type="entry name" value="ZF_CR"/>
    <property type="match status" value="1"/>
</dbReference>
<dbReference type="InterPro" id="IPR044713">
    <property type="entry name" value="DNJA1/2-like"/>
</dbReference>
<organism evidence="10">
    <name type="scientific">Drosophila grimshawi</name>
    <name type="common">Hawaiian fruit fly</name>
    <name type="synonym">Idiomyia grimshawi</name>
    <dbReference type="NCBI Taxonomy" id="7222"/>
    <lineage>
        <taxon>Eukaryota</taxon>
        <taxon>Metazoa</taxon>
        <taxon>Ecdysozoa</taxon>
        <taxon>Arthropoda</taxon>
        <taxon>Hexapoda</taxon>
        <taxon>Insecta</taxon>
        <taxon>Pterygota</taxon>
        <taxon>Neoptera</taxon>
        <taxon>Endopterygota</taxon>
        <taxon>Diptera</taxon>
        <taxon>Brachycera</taxon>
        <taxon>Muscomorpha</taxon>
        <taxon>Ephydroidea</taxon>
        <taxon>Drosophilidae</taxon>
        <taxon>Drosophila</taxon>
        <taxon>Hawaiian Drosophila</taxon>
    </lineage>
</organism>
<evidence type="ECO:0000256" key="5">
    <source>
        <dbReference type="PROSITE-ProRule" id="PRU00546"/>
    </source>
</evidence>
<dbReference type="Proteomes" id="UP000001070">
    <property type="component" value="Unassembled WGS sequence"/>
</dbReference>
<dbReference type="KEGG" id="dgr:6563796"/>
<keyword evidence="4 5" id="KW-0862">Zinc</keyword>
<dbReference type="InterPro" id="IPR002939">
    <property type="entry name" value="DnaJ_C"/>
</dbReference>
<dbReference type="InterPro" id="IPR001305">
    <property type="entry name" value="HSP_DnaJ_Cys-rich_dom"/>
</dbReference>
<evidence type="ECO:0000313" key="9">
    <source>
        <dbReference type="EMBL" id="EDV92952.1"/>
    </source>
</evidence>
<dbReference type="eggNOG" id="KOG0712">
    <property type="taxonomic scope" value="Eukaryota"/>
</dbReference>
<dbReference type="Gene3D" id="2.10.230.10">
    <property type="entry name" value="Heat shock protein DnaJ, cysteine-rich domain"/>
    <property type="match status" value="1"/>
</dbReference>
<dbReference type="FunFam" id="1.10.287.110:FF:000014">
    <property type="entry name" value="dnaJ homolog subfamily A member 1"/>
    <property type="match status" value="1"/>
</dbReference>
<proteinExistence type="inferred from homology"/>
<evidence type="ECO:0000256" key="3">
    <source>
        <dbReference type="ARBA" id="ARBA00022771"/>
    </source>
</evidence>
<dbReference type="PhylomeDB" id="B4JI71"/>
<evidence type="ECO:0000256" key="6">
    <source>
        <dbReference type="SAM" id="MobiDB-lite"/>
    </source>
</evidence>
<dbReference type="HOGENOM" id="CLU_017633_10_0_1"/>
<dbReference type="Pfam" id="PF00226">
    <property type="entry name" value="DnaJ"/>
    <property type="match status" value="1"/>
</dbReference>
<dbReference type="PRINTS" id="PR00625">
    <property type="entry name" value="JDOMAIN"/>
</dbReference>
<dbReference type="Gene3D" id="1.10.287.110">
    <property type="entry name" value="DnaJ domain"/>
    <property type="match status" value="1"/>
</dbReference>
<dbReference type="PANTHER" id="PTHR43888">
    <property type="entry name" value="DNAJ-LIKE-2, ISOFORM A-RELATED"/>
    <property type="match status" value="1"/>
</dbReference>
<dbReference type="SMART" id="SM00271">
    <property type="entry name" value="DnaJ"/>
    <property type="match status" value="1"/>
</dbReference>
<dbReference type="GO" id="GO:0008270">
    <property type="term" value="F:zinc ion binding"/>
    <property type="evidence" value="ECO:0007669"/>
    <property type="project" value="UniProtKB-KW"/>
</dbReference>
<dbReference type="InterPro" id="IPR001623">
    <property type="entry name" value="DnaJ_domain"/>
</dbReference>
<protein>
    <submittedName>
        <fullName evidence="9">GH19043</fullName>
    </submittedName>
</protein>
<dbReference type="OMA" id="FPDVINP"/>
<dbReference type="SUPFAM" id="SSF49493">
    <property type="entry name" value="HSP40/DnaJ peptide-binding domain"/>
    <property type="match status" value="2"/>
</dbReference>
<dbReference type="EMBL" id="CH916369">
    <property type="protein sequence ID" value="EDV92952.1"/>
    <property type="molecule type" value="Genomic_DNA"/>
</dbReference>
<dbReference type="CDD" id="cd10747">
    <property type="entry name" value="DnaJ_C"/>
    <property type="match status" value="1"/>
</dbReference>
<feature type="zinc finger region" description="CR-type" evidence="5">
    <location>
        <begin position="129"/>
        <end position="213"/>
    </location>
</feature>
<evidence type="ECO:0000256" key="1">
    <source>
        <dbReference type="ARBA" id="ARBA00022723"/>
    </source>
</evidence>
<keyword evidence="10" id="KW-1185">Reference proteome</keyword>
<name>B4JI71_DROGR</name>
<feature type="domain" description="J" evidence="7">
    <location>
        <begin position="6"/>
        <end position="68"/>
    </location>
</feature>
<reference evidence="9 10" key="1">
    <citation type="journal article" date="2007" name="Nature">
        <title>Evolution of genes and genomes on the Drosophila phylogeny.</title>
        <authorList>
            <consortium name="Drosophila 12 Genomes Consortium"/>
            <person name="Clark A.G."/>
            <person name="Eisen M.B."/>
            <person name="Smith D.R."/>
            <person name="Bergman C.M."/>
            <person name="Oliver B."/>
            <person name="Markow T.A."/>
            <person name="Kaufman T.C."/>
            <person name="Kellis M."/>
            <person name="Gelbart W."/>
            <person name="Iyer V.N."/>
            <person name="Pollard D.A."/>
            <person name="Sackton T.B."/>
            <person name="Larracuente A.M."/>
            <person name="Singh N.D."/>
            <person name="Abad J.P."/>
            <person name="Abt D.N."/>
            <person name="Adryan B."/>
            <person name="Aguade M."/>
            <person name="Akashi H."/>
            <person name="Anderson W.W."/>
            <person name="Aquadro C.F."/>
            <person name="Ardell D.H."/>
            <person name="Arguello R."/>
            <person name="Artieri C.G."/>
            <person name="Barbash D.A."/>
            <person name="Barker D."/>
            <person name="Barsanti P."/>
            <person name="Batterham P."/>
            <person name="Batzoglou S."/>
            <person name="Begun D."/>
            <person name="Bhutkar A."/>
            <person name="Blanco E."/>
            <person name="Bosak S.A."/>
            <person name="Bradley R.K."/>
            <person name="Brand A.D."/>
            <person name="Brent M.R."/>
            <person name="Brooks A.N."/>
            <person name="Brown R.H."/>
            <person name="Butlin R.K."/>
            <person name="Caggese C."/>
            <person name="Calvi B.R."/>
            <person name="Bernardo de Carvalho A."/>
            <person name="Caspi A."/>
            <person name="Castrezana S."/>
            <person name="Celniker S.E."/>
            <person name="Chang J.L."/>
            <person name="Chapple C."/>
            <person name="Chatterji S."/>
            <person name="Chinwalla A."/>
            <person name="Civetta A."/>
            <person name="Clifton S.W."/>
            <person name="Comeron J.M."/>
            <person name="Costello J.C."/>
            <person name="Coyne J.A."/>
            <person name="Daub J."/>
            <person name="David R.G."/>
            <person name="Delcher A.L."/>
            <person name="Delehaunty K."/>
            <person name="Do C.B."/>
            <person name="Ebling H."/>
            <person name="Edwards K."/>
            <person name="Eickbush T."/>
            <person name="Evans J.D."/>
            <person name="Filipski A."/>
            <person name="Findeiss S."/>
            <person name="Freyhult E."/>
            <person name="Fulton L."/>
            <person name="Fulton R."/>
            <person name="Garcia A.C."/>
            <person name="Gardiner A."/>
            <person name="Garfield D.A."/>
            <person name="Garvin B.E."/>
            <person name="Gibson G."/>
            <person name="Gilbert D."/>
            <person name="Gnerre S."/>
            <person name="Godfrey J."/>
            <person name="Good R."/>
            <person name="Gotea V."/>
            <person name="Gravely B."/>
            <person name="Greenberg A.J."/>
            <person name="Griffiths-Jones S."/>
            <person name="Gross S."/>
            <person name="Guigo R."/>
            <person name="Gustafson E.A."/>
            <person name="Haerty W."/>
            <person name="Hahn M.W."/>
            <person name="Halligan D.L."/>
            <person name="Halpern A.L."/>
            <person name="Halter G.M."/>
            <person name="Han M.V."/>
            <person name="Heger A."/>
            <person name="Hillier L."/>
            <person name="Hinrichs A.S."/>
            <person name="Holmes I."/>
            <person name="Hoskins R.A."/>
            <person name="Hubisz M.J."/>
            <person name="Hultmark D."/>
            <person name="Huntley M.A."/>
            <person name="Jaffe D.B."/>
            <person name="Jagadeeshan S."/>
            <person name="Jeck W.R."/>
            <person name="Johnson J."/>
            <person name="Jones C.D."/>
            <person name="Jordan W.C."/>
            <person name="Karpen G.H."/>
            <person name="Kataoka E."/>
            <person name="Keightley P.D."/>
            <person name="Kheradpour P."/>
            <person name="Kirkness E.F."/>
            <person name="Koerich L.B."/>
            <person name="Kristiansen K."/>
            <person name="Kudrna D."/>
            <person name="Kulathinal R.J."/>
            <person name="Kumar S."/>
            <person name="Kwok R."/>
            <person name="Lander E."/>
            <person name="Langley C.H."/>
            <person name="Lapoint R."/>
            <person name="Lazzaro B.P."/>
            <person name="Lee S.J."/>
            <person name="Levesque L."/>
            <person name="Li R."/>
            <person name="Lin C.F."/>
            <person name="Lin M.F."/>
            <person name="Lindblad-Toh K."/>
            <person name="Llopart A."/>
            <person name="Long M."/>
            <person name="Low L."/>
            <person name="Lozovsky E."/>
            <person name="Lu J."/>
            <person name="Luo M."/>
            <person name="Machado C.A."/>
            <person name="Makalowski W."/>
            <person name="Marzo M."/>
            <person name="Matsuda M."/>
            <person name="Matzkin L."/>
            <person name="McAllister B."/>
            <person name="McBride C.S."/>
            <person name="McKernan B."/>
            <person name="McKernan K."/>
            <person name="Mendez-Lago M."/>
            <person name="Minx P."/>
            <person name="Mollenhauer M.U."/>
            <person name="Montooth K."/>
            <person name="Mount S.M."/>
            <person name="Mu X."/>
            <person name="Myers E."/>
            <person name="Negre B."/>
            <person name="Newfeld S."/>
            <person name="Nielsen R."/>
            <person name="Noor M.A."/>
            <person name="O'Grady P."/>
            <person name="Pachter L."/>
            <person name="Papaceit M."/>
            <person name="Parisi M.J."/>
            <person name="Parisi M."/>
            <person name="Parts L."/>
            <person name="Pedersen J.S."/>
            <person name="Pesole G."/>
            <person name="Phillippy A.M."/>
            <person name="Ponting C.P."/>
            <person name="Pop M."/>
            <person name="Porcelli D."/>
            <person name="Powell J.R."/>
            <person name="Prohaska S."/>
            <person name="Pruitt K."/>
            <person name="Puig M."/>
            <person name="Quesneville H."/>
            <person name="Ram K.R."/>
            <person name="Rand D."/>
            <person name="Rasmussen M.D."/>
            <person name="Reed L.K."/>
            <person name="Reenan R."/>
            <person name="Reily A."/>
            <person name="Remington K.A."/>
            <person name="Rieger T.T."/>
            <person name="Ritchie M.G."/>
            <person name="Robin C."/>
            <person name="Rogers Y.H."/>
            <person name="Rohde C."/>
            <person name="Rozas J."/>
            <person name="Rubenfield M.J."/>
            <person name="Ruiz A."/>
            <person name="Russo S."/>
            <person name="Salzberg S.L."/>
            <person name="Sanchez-Gracia A."/>
            <person name="Saranga D.J."/>
            <person name="Sato H."/>
            <person name="Schaeffer S.W."/>
            <person name="Schatz M.C."/>
            <person name="Schlenke T."/>
            <person name="Schwartz R."/>
            <person name="Segarra C."/>
            <person name="Singh R.S."/>
            <person name="Sirot L."/>
            <person name="Sirota M."/>
            <person name="Sisneros N.B."/>
            <person name="Smith C.D."/>
            <person name="Smith T.F."/>
            <person name="Spieth J."/>
            <person name="Stage D.E."/>
            <person name="Stark A."/>
            <person name="Stephan W."/>
            <person name="Strausberg R.L."/>
            <person name="Strempel S."/>
            <person name="Sturgill D."/>
            <person name="Sutton G."/>
            <person name="Sutton G.G."/>
            <person name="Tao W."/>
            <person name="Teichmann S."/>
            <person name="Tobari Y.N."/>
            <person name="Tomimura Y."/>
            <person name="Tsolas J.M."/>
            <person name="Valente V.L."/>
            <person name="Venter E."/>
            <person name="Venter J.C."/>
            <person name="Vicario S."/>
            <person name="Vieira F.G."/>
            <person name="Vilella A.J."/>
            <person name="Villasante A."/>
            <person name="Walenz B."/>
            <person name="Wang J."/>
            <person name="Wasserman M."/>
            <person name="Watts T."/>
            <person name="Wilson D."/>
            <person name="Wilson R.K."/>
            <person name="Wing R.A."/>
            <person name="Wolfner M.F."/>
            <person name="Wong A."/>
            <person name="Wong G.K."/>
            <person name="Wu C.I."/>
            <person name="Wu G."/>
            <person name="Yamamoto D."/>
            <person name="Yang H.P."/>
            <person name="Yang S.P."/>
            <person name="Yorke J.A."/>
            <person name="Yoshida K."/>
            <person name="Zdobnov E."/>
            <person name="Zhang P."/>
            <person name="Zhang Y."/>
            <person name="Zimin A.V."/>
            <person name="Baldwin J."/>
            <person name="Abdouelleil A."/>
            <person name="Abdulkadir J."/>
            <person name="Abebe A."/>
            <person name="Abera B."/>
            <person name="Abreu J."/>
            <person name="Acer S.C."/>
            <person name="Aftuck L."/>
            <person name="Alexander A."/>
            <person name="An P."/>
            <person name="Anderson E."/>
            <person name="Anderson S."/>
            <person name="Arachi H."/>
            <person name="Azer M."/>
            <person name="Bachantsang P."/>
            <person name="Barry A."/>
            <person name="Bayul T."/>
            <person name="Berlin A."/>
            <person name="Bessette D."/>
            <person name="Bloom T."/>
            <person name="Blye J."/>
            <person name="Boguslavskiy L."/>
            <person name="Bonnet C."/>
            <person name="Boukhgalter B."/>
            <person name="Bourzgui I."/>
            <person name="Brown A."/>
            <person name="Cahill P."/>
            <person name="Channer S."/>
            <person name="Cheshatsang Y."/>
            <person name="Chuda L."/>
            <person name="Citroen M."/>
            <person name="Collymore A."/>
            <person name="Cooke P."/>
            <person name="Costello M."/>
            <person name="D'Aco K."/>
            <person name="Daza R."/>
            <person name="De Haan G."/>
            <person name="DeGray S."/>
            <person name="DeMaso C."/>
            <person name="Dhargay N."/>
            <person name="Dooley K."/>
            <person name="Dooley E."/>
            <person name="Doricent M."/>
            <person name="Dorje P."/>
            <person name="Dorjee K."/>
            <person name="Dupes A."/>
            <person name="Elong R."/>
            <person name="Falk J."/>
            <person name="Farina A."/>
            <person name="Faro S."/>
            <person name="Ferguson D."/>
            <person name="Fisher S."/>
            <person name="Foley C.D."/>
            <person name="Franke A."/>
            <person name="Friedrich D."/>
            <person name="Gadbois L."/>
            <person name="Gearin G."/>
            <person name="Gearin C.R."/>
            <person name="Giannoukos G."/>
            <person name="Goode T."/>
            <person name="Graham J."/>
            <person name="Grandbois E."/>
            <person name="Grewal S."/>
            <person name="Gyaltsen K."/>
            <person name="Hafez N."/>
            <person name="Hagos B."/>
            <person name="Hall J."/>
            <person name="Henson C."/>
            <person name="Hollinger A."/>
            <person name="Honan T."/>
            <person name="Huard M.D."/>
            <person name="Hughes L."/>
            <person name="Hurhula B."/>
            <person name="Husby M.E."/>
            <person name="Kamat A."/>
            <person name="Kanga B."/>
            <person name="Kashin S."/>
            <person name="Khazanovich D."/>
            <person name="Kisner P."/>
            <person name="Lance K."/>
            <person name="Lara M."/>
            <person name="Lee W."/>
            <person name="Lennon N."/>
            <person name="Letendre F."/>
            <person name="LeVine R."/>
            <person name="Lipovsky A."/>
            <person name="Liu X."/>
            <person name="Liu J."/>
            <person name="Liu S."/>
            <person name="Lokyitsang T."/>
            <person name="Lokyitsang Y."/>
            <person name="Lubonja R."/>
            <person name="Lui A."/>
            <person name="MacDonald P."/>
            <person name="Magnisalis V."/>
            <person name="Maru K."/>
            <person name="Matthews C."/>
            <person name="McCusker W."/>
            <person name="McDonough S."/>
            <person name="Mehta T."/>
            <person name="Meldrim J."/>
            <person name="Meneus L."/>
            <person name="Mihai O."/>
            <person name="Mihalev A."/>
            <person name="Mihova T."/>
            <person name="Mittelman R."/>
            <person name="Mlenga V."/>
            <person name="Montmayeur A."/>
            <person name="Mulrain L."/>
            <person name="Navidi A."/>
            <person name="Naylor J."/>
            <person name="Negash T."/>
            <person name="Nguyen T."/>
            <person name="Nguyen N."/>
            <person name="Nicol R."/>
            <person name="Norbu C."/>
            <person name="Norbu N."/>
            <person name="Novod N."/>
            <person name="O'Neill B."/>
            <person name="Osman S."/>
            <person name="Markiewicz E."/>
            <person name="Oyono O.L."/>
            <person name="Patti C."/>
            <person name="Phunkhang P."/>
            <person name="Pierre F."/>
            <person name="Priest M."/>
            <person name="Raghuraman S."/>
            <person name="Rege F."/>
            <person name="Reyes R."/>
            <person name="Rise C."/>
            <person name="Rogov P."/>
            <person name="Ross K."/>
            <person name="Ryan E."/>
            <person name="Settipalli S."/>
            <person name="Shea T."/>
            <person name="Sherpa N."/>
            <person name="Shi L."/>
            <person name="Shih D."/>
            <person name="Sparrow T."/>
            <person name="Spaulding J."/>
            <person name="Stalker J."/>
            <person name="Stange-Thomann N."/>
            <person name="Stavropoulos S."/>
            <person name="Stone C."/>
            <person name="Strader C."/>
            <person name="Tesfaye S."/>
            <person name="Thomson T."/>
            <person name="Thoulutsang Y."/>
            <person name="Thoulutsang D."/>
            <person name="Topham K."/>
            <person name="Topping I."/>
            <person name="Tsamla T."/>
            <person name="Vassiliev H."/>
            <person name="Vo A."/>
            <person name="Wangchuk T."/>
            <person name="Wangdi T."/>
            <person name="Weiand M."/>
            <person name="Wilkinson J."/>
            <person name="Wilson A."/>
            <person name="Yadav S."/>
            <person name="Young G."/>
            <person name="Yu Q."/>
            <person name="Zembek L."/>
            <person name="Zhong D."/>
            <person name="Zimmer A."/>
            <person name="Zwirko Z."/>
            <person name="Jaffe D.B."/>
            <person name="Alvarez P."/>
            <person name="Brockman W."/>
            <person name="Butler J."/>
            <person name="Chin C."/>
            <person name="Gnerre S."/>
            <person name="Grabherr M."/>
            <person name="Kleber M."/>
            <person name="Mauceli E."/>
            <person name="MacCallum I."/>
        </authorList>
    </citation>
    <scope>NUCLEOTIDE SEQUENCE [LARGE SCALE GENOMIC DNA]</scope>
    <source>
        <strain evidence="10">Tucson 15287-2541.00</strain>
    </source>
</reference>
<evidence type="ECO:0000256" key="2">
    <source>
        <dbReference type="ARBA" id="ARBA00022737"/>
    </source>
</evidence>
<dbReference type="GO" id="GO:0051082">
    <property type="term" value="F:unfolded protein binding"/>
    <property type="evidence" value="ECO:0007669"/>
    <property type="project" value="InterPro"/>
</dbReference>
<evidence type="ECO:0000313" key="10">
    <source>
        <dbReference type="Proteomes" id="UP000001070"/>
    </source>
</evidence>
<dbReference type="OrthoDB" id="550424at2759"/>
<dbReference type="CDD" id="cd10719">
    <property type="entry name" value="DnaJ_zf"/>
    <property type="match status" value="1"/>
</dbReference>
<keyword evidence="1 5" id="KW-0479">Metal-binding</keyword>
<dbReference type="InterPro" id="IPR008971">
    <property type="entry name" value="HSP40/DnaJ_pept-bd"/>
</dbReference>
<evidence type="ECO:0000259" key="7">
    <source>
        <dbReference type="PROSITE" id="PS50076"/>
    </source>
</evidence>
<dbReference type="AlphaFoldDB" id="B4JI71"/>
<dbReference type="PROSITE" id="PS00636">
    <property type="entry name" value="DNAJ_1"/>
    <property type="match status" value="1"/>
</dbReference>
<dbReference type="SUPFAM" id="SSF46565">
    <property type="entry name" value="Chaperone J-domain"/>
    <property type="match status" value="1"/>
</dbReference>
<dbReference type="PROSITE" id="PS50076">
    <property type="entry name" value="DNAJ_2"/>
    <property type="match status" value="1"/>
</dbReference>
<dbReference type="InterPro" id="IPR036410">
    <property type="entry name" value="HSP_DnaJ_Cys-rich_dom_sf"/>
</dbReference>
<gene>
    <name evidence="9" type="primary">Dgri\GH19043</name>
    <name evidence="9" type="ORF">Dgri_GH19043</name>
</gene>
<dbReference type="FunFam" id="2.10.230.10:FF:000001">
    <property type="entry name" value="DnaJ subfamily A member 2"/>
    <property type="match status" value="1"/>
</dbReference>